<feature type="transmembrane region" description="Helical" evidence="7">
    <location>
        <begin position="354"/>
        <end position="376"/>
    </location>
</feature>
<feature type="transmembrane region" description="Helical" evidence="7">
    <location>
        <begin position="413"/>
        <end position="434"/>
    </location>
</feature>
<evidence type="ECO:0000256" key="7">
    <source>
        <dbReference type="SAM" id="Phobius"/>
    </source>
</evidence>
<dbReference type="InterPro" id="IPR051327">
    <property type="entry name" value="MATE_MepA_subfamily"/>
</dbReference>
<feature type="transmembrane region" description="Helical" evidence="7">
    <location>
        <begin position="269"/>
        <end position="290"/>
    </location>
</feature>
<feature type="transmembrane region" description="Helical" evidence="7">
    <location>
        <begin position="311"/>
        <end position="334"/>
    </location>
</feature>
<keyword evidence="6 7" id="KW-0472">Membrane</keyword>
<keyword evidence="4 7" id="KW-0812">Transmembrane</keyword>
<organism evidence="8 9">
    <name type="scientific">Candidatus Gallitreponema excrementavium</name>
    <dbReference type="NCBI Taxonomy" id="2840840"/>
    <lineage>
        <taxon>Bacteria</taxon>
        <taxon>Pseudomonadati</taxon>
        <taxon>Spirochaetota</taxon>
        <taxon>Spirochaetia</taxon>
        <taxon>Spirochaetales</taxon>
        <taxon>Candidatus Gallitreponema</taxon>
    </lineage>
</organism>
<comment type="caution">
    <text evidence="8">The sequence shown here is derived from an EMBL/GenBank/DDBJ whole genome shotgun (WGS) entry which is preliminary data.</text>
</comment>
<evidence type="ECO:0000256" key="3">
    <source>
        <dbReference type="ARBA" id="ARBA00022475"/>
    </source>
</evidence>
<feature type="transmembrane region" description="Helical" evidence="7">
    <location>
        <begin position="193"/>
        <end position="213"/>
    </location>
</feature>
<dbReference type="InterPro" id="IPR048279">
    <property type="entry name" value="MdtK-like"/>
</dbReference>
<feature type="transmembrane region" description="Helical" evidence="7">
    <location>
        <begin position="234"/>
        <end position="257"/>
    </location>
</feature>
<gene>
    <name evidence="8" type="ORF">IAA81_00335</name>
</gene>
<dbReference type="PANTHER" id="PTHR43823:SF3">
    <property type="entry name" value="MULTIDRUG EXPORT PROTEIN MEPA"/>
    <property type="match status" value="1"/>
</dbReference>
<comment type="subcellular location">
    <subcellularLocation>
        <location evidence="1">Cell membrane</location>
        <topology evidence="1">Multi-pass membrane protein</topology>
    </subcellularLocation>
</comment>
<keyword evidence="5 7" id="KW-1133">Transmembrane helix</keyword>
<reference evidence="8" key="2">
    <citation type="journal article" date="2021" name="PeerJ">
        <title>Extensive microbial diversity within the chicken gut microbiome revealed by metagenomics and culture.</title>
        <authorList>
            <person name="Gilroy R."/>
            <person name="Ravi A."/>
            <person name="Getino M."/>
            <person name="Pursley I."/>
            <person name="Horton D.L."/>
            <person name="Alikhan N.F."/>
            <person name="Baker D."/>
            <person name="Gharbi K."/>
            <person name="Hall N."/>
            <person name="Watson M."/>
            <person name="Adriaenssens E.M."/>
            <person name="Foster-Nyarko E."/>
            <person name="Jarju S."/>
            <person name="Secka A."/>
            <person name="Antonio M."/>
            <person name="Oren A."/>
            <person name="Chaudhuri R.R."/>
            <person name="La Ragione R."/>
            <person name="Hildebrand F."/>
            <person name="Pallen M.J."/>
        </authorList>
    </citation>
    <scope>NUCLEOTIDE SEQUENCE</scope>
    <source>
        <strain evidence="8">10532</strain>
    </source>
</reference>
<protein>
    <submittedName>
        <fullName evidence="8">MATE family efflux transporter</fullName>
    </submittedName>
</protein>
<evidence type="ECO:0000256" key="2">
    <source>
        <dbReference type="ARBA" id="ARBA00022448"/>
    </source>
</evidence>
<evidence type="ECO:0000313" key="9">
    <source>
        <dbReference type="Proteomes" id="UP000823638"/>
    </source>
</evidence>
<dbReference type="PIRSF" id="PIRSF006603">
    <property type="entry name" value="DinF"/>
    <property type="match status" value="1"/>
</dbReference>
<dbReference type="Proteomes" id="UP000823638">
    <property type="component" value="Unassembled WGS sequence"/>
</dbReference>
<dbReference type="GO" id="GO:0042910">
    <property type="term" value="F:xenobiotic transmembrane transporter activity"/>
    <property type="evidence" value="ECO:0007669"/>
    <property type="project" value="InterPro"/>
</dbReference>
<dbReference type="PANTHER" id="PTHR43823">
    <property type="entry name" value="SPORULATION PROTEIN YKVU"/>
    <property type="match status" value="1"/>
</dbReference>
<dbReference type="GO" id="GO:0015297">
    <property type="term" value="F:antiporter activity"/>
    <property type="evidence" value="ECO:0007669"/>
    <property type="project" value="InterPro"/>
</dbReference>
<sequence>MIQFSDNFTLAKLLRFTLPSIVMLIFTSVYTIVDGFFVSNFAGKAEFTALNFIFPLISILGSFGFLFGTGGGALIAKTMGEGNREKACQTFSLIIYTSIGFSVVAAAAGLVAIRPITIALGAEGELLENSISYGRILLIALPALILQYEFQIFFPTAGKPHLGLYFTLSAGLTNIILDALFVAVFHWGLEGAAAATALSQCVGGLLPLVYFAGKNSSHLKLTATKIDLRAVFQTVTNGFSELLSNISMSLVGILYNIQLLKYAGENGVAAYGVLMYVNFIFSSTFIGYSVGSAPLFSYHLGAKNWKQLHNLLCKSLAIILSVSLLMVATAFVSAESLTRLFVGYDQELTEITTHGFFLFSFAFLFAGIGIFSSGFFTALNNGLISAVISFLRTLCFQTAAVLILPRFWGVDGIWFSAVGAEIMAALVSACFLIAKRKQYHY</sequence>
<dbReference type="InterPro" id="IPR002528">
    <property type="entry name" value="MATE_fam"/>
</dbReference>
<feature type="transmembrane region" description="Helical" evidence="7">
    <location>
        <begin position="53"/>
        <end position="76"/>
    </location>
</feature>
<evidence type="ECO:0000256" key="6">
    <source>
        <dbReference type="ARBA" id="ARBA00023136"/>
    </source>
</evidence>
<feature type="transmembrane region" description="Helical" evidence="7">
    <location>
        <begin position="383"/>
        <end position="407"/>
    </location>
</feature>
<feature type="transmembrane region" description="Helical" evidence="7">
    <location>
        <begin position="162"/>
        <end position="187"/>
    </location>
</feature>
<proteinExistence type="predicted"/>
<feature type="transmembrane region" description="Helical" evidence="7">
    <location>
        <begin position="133"/>
        <end position="150"/>
    </location>
</feature>
<evidence type="ECO:0000256" key="1">
    <source>
        <dbReference type="ARBA" id="ARBA00004651"/>
    </source>
</evidence>
<feature type="transmembrane region" description="Helical" evidence="7">
    <location>
        <begin position="12"/>
        <end position="33"/>
    </location>
</feature>
<reference evidence="8" key="1">
    <citation type="submission" date="2020-10" db="EMBL/GenBank/DDBJ databases">
        <authorList>
            <person name="Gilroy R."/>
        </authorList>
    </citation>
    <scope>NUCLEOTIDE SEQUENCE</scope>
    <source>
        <strain evidence="8">10532</strain>
    </source>
</reference>
<accession>A0A9D9HMU6</accession>
<evidence type="ECO:0000256" key="5">
    <source>
        <dbReference type="ARBA" id="ARBA00022989"/>
    </source>
</evidence>
<dbReference type="EMBL" id="JADIMM010000007">
    <property type="protein sequence ID" value="MBO8456660.1"/>
    <property type="molecule type" value="Genomic_DNA"/>
</dbReference>
<feature type="transmembrane region" description="Helical" evidence="7">
    <location>
        <begin position="88"/>
        <end position="113"/>
    </location>
</feature>
<keyword evidence="2" id="KW-0813">Transport</keyword>
<name>A0A9D9HMU6_9SPIR</name>
<keyword evidence="3" id="KW-1003">Cell membrane</keyword>
<dbReference type="AlphaFoldDB" id="A0A9D9HMU6"/>
<dbReference type="GO" id="GO:0005886">
    <property type="term" value="C:plasma membrane"/>
    <property type="evidence" value="ECO:0007669"/>
    <property type="project" value="UniProtKB-SubCell"/>
</dbReference>
<evidence type="ECO:0000256" key="4">
    <source>
        <dbReference type="ARBA" id="ARBA00022692"/>
    </source>
</evidence>
<evidence type="ECO:0000313" key="8">
    <source>
        <dbReference type="EMBL" id="MBO8456660.1"/>
    </source>
</evidence>
<dbReference type="Pfam" id="PF01554">
    <property type="entry name" value="MatE"/>
    <property type="match status" value="2"/>
</dbReference>